<gene>
    <name evidence="3" type="ORF">E4021_03725</name>
</gene>
<dbReference type="EMBL" id="SRSF01000001">
    <property type="protein sequence ID" value="THH41716.1"/>
    <property type="molecule type" value="Genomic_DNA"/>
</dbReference>
<sequence>MRTLLPYFLSLLLSFLFATVLPAQDILTATARLSGQQEVLPVATAASGTATLTFEEMDNEDLRVTVSGSFENLSSPVATEIGGGAHIHLAYPGRNGGVLQPLAISLSADSLSGTFKAEANTFVFSVEDIEDVDFGGAYINIHTRNYPAGELRGIVIQDGVEAYYANLLGSNEVPSVISTAHGAVLLLYDASENSLTVTGSYDGLMDTLATAIAGGAHLHLGLPGANGPVNIPLTATEDENRRGGIFASEDNTFTLTTEQLVALREGRFYANIHSGAFRSGEIRGQVLPQADVLLRAHLAGANEWPVVTSDGSGQVLGHLSGNTLRVVGSFKDLESPVATDIAGGAHLHTGWAGENGSVIIPLGLSLTADSLGGSFPLSSNVYTLTDEQRTQLIDRGIYLNIHSADHRSGEIRGQMLPESQAVFTAFLNGNQQIPAILSPGRGMVKVEMNGSRLIATGSFRDLESDLNTAIAGGSHLHAGYPGQSGPVVYSLTATQDDGNTSGRYLPNDNRFQLTGGRTDTLIDRFFYVNVHTLDHPGGEIRGSVLAEAESYFLAPLSGASEPQGVPTDATGMVVAEVRDSSLVLIGSFEGLDSDFASSIAGGMHLHRAIAGSNGGIVTPVNTEIDDDNRGGEIVADSNRVQLSAEQYGALRDRELYANVHSTDYPSGAIRGQLLPLALNYFHTTFSGVNEPGYVATTAQGGLKLELIDSTLMVSGSVTMLDGDFDASVAGGAHLHVGPAGQNGGIAIPLNADPADDLKSATFSVSDNTFRLTETQLNDLRRGWLYANIHTTEVASGEARGQILAELNRPPLASEILQPADSASLELSGPANQEFRVTYASTTDPDADTVIYVWQLATDAEFTDVIFGANTGRDTFFVTDFGTVDVLLDSSSVAVGDSVTLFHRVLASDGSNYRPSAGTVVTLTRGDLVGTRLYVPDGFAARTFPNPVRIGQQLYYELATREAFSGRLFIYSQLGQLQAERNIRVAQGQERFLLETSTLAPGQYFLTLRHANGSLIHTARFIAQ</sequence>
<dbReference type="RefSeq" id="WP_136456559.1">
    <property type="nucleotide sequence ID" value="NZ_SRSF01000001.1"/>
</dbReference>
<dbReference type="Pfam" id="PF07452">
    <property type="entry name" value="CHRD"/>
    <property type="match status" value="6"/>
</dbReference>
<evidence type="ECO:0000259" key="2">
    <source>
        <dbReference type="PROSITE" id="PS50933"/>
    </source>
</evidence>
<protein>
    <submittedName>
        <fullName evidence="3">CHRD domain-containing protein</fullName>
    </submittedName>
</protein>
<feature type="chain" id="PRO_5020243573" evidence="1">
    <location>
        <begin position="24"/>
        <end position="1023"/>
    </location>
</feature>
<keyword evidence="4" id="KW-1185">Reference proteome</keyword>
<comment type="caution">
    <text evidence="3">The sequence shown here is derived from an EMBL/GenBank/DDBJ whole genome shotgun (WGS) entry which is preliminary data.</text>
</comment>
<dbReference type="Proteomes" id="UP000308528">
    <property type="component" value="Unassembled WGS sequence"/>
</dbReference>
<dbReference type="AlphaFoldDB" id="A0A4S4NNX4"/>
<dbReference type="SMART" id="SM00754">
    <property type="entry name" value="CHRD"/>
    <property type="match status" value="6"/>
</dbReference>
<proteinExistence type="predicted"/>
<feature type="domain" description="CHRD" evidence="2">
    <location>
        <begin position="25"/>
        <end position="160"/>
    </location>
</feature>
<evidence type="ECO:0000313" key="3">
    <source>
        <dbReference type="EMBL" id="THH41716.1"/>
    </source>
</evidence>
<accession>A0A4S4NNX4</accession>
<evidence type="ECO:0000313" key="4">
    <source>
        <dbReference type="Proteomes" id="UP000308528"/>
    </source>
</evidence>
<dbReference type="InterPro" id="IPR010895">
    <property type="entry name" value="CHRD"/>
</dbReference>
<reference evidence="3 4" key="1">
    <citation type="submission" date="2019-04" db="EMBL/GenBank/DDBJ databases">
        <title>Lewinella litorea sp. nov., isolated from a marine sand.</title>
        <authorList>
            <person name="Yoon J.-H."/>
        </authorList>
    </citation>
    <scope>NUCLEOTIDE SEQUENCE [LARGE SCALE GENOMIC DNA]</scope>
    <source>
        <strain evidence="3 4">HSMS-39</strain>
    </source>
</reference>
<feature type="domain" description="CHRD" evidence="2">
    <location>
        <begin position="548"/>
        <end position="678"/>
    </location>
</feature>
<feature type="signal peptide" evidence="1">
    <location>
        <begin position="1"/>
        <end position="23"/>
    </location>
</feature>
<organism evidence="3 4">
    <name type="scientific">Neolewinella litorea</name>
    <dbReference type="NCBI Taxonomy" id="2562452"/>
    <lineage>
        <taxon>Bacteria</taxon>
        <taxon>Pseudomonadati</taxon>
        <taxon>Bacteroidota</taxon>
        <taxon>Saprospiria</taxon>
        <taxon>Saprospirales</taxon>
        <taxon>Lewinellaceae</taxon>
        <taxon>Neolewinella</taxon>
    </lineage>
</organism>
<name>A0A4S4NNX4_9BACT</name>
<evidence type="ECO:0000256" key="1">
    <source>
        <dbReference type="SAM" id="SignalP"/>
    </source>
</evidence>
<keyword evidence="1" id="KW-0732">Signal</keyword>
<dbReference type="PROSITE" id="PS50933">
    <property type="entry name" value="CHRD"/>
    <property type="match status" value="2"/>
</dbReference>
<dbReference type="OrthoDB" id="571052at2"/>